<keyword evidence="2" id="KW-1185">Reference proteome</keyword>
<accession>A0ABY9JGN8</accession>
<dbReference type="Proteomes" id="UP001224433">
    <property type="component" value="Chromosome"/>
</dbReference>
<name>A0ABY9JGN8_9ACTN</name>
<proteinExistence type="predicted"/>
<reference evidence="1 2" key="1">
    <citation type="submission" date="2023-03" db="EMBL/GenBank/DDBJ databases">
        <title>Isolation and description of six Streptomyces strains from soil environments, able to metabolize different microbial glucans.</title>
        <authorList>
            <person name="Widen T."/>
            <person name="Larsbrink J."/>
        </authorList>
    </citation>
    <scope>NUCLEOTIDE SEQUENCE [LARGE SCALE GENOMIC DNA]</scope>
    <source>
        <strain evidence="1 2">Alt3</strain>
    </source>
</reference>
<evidence type="ECO:0000313" key="1">
    <source>
        <dbReference type="EMBL" id="WLQ66892.1"/>
    </source>
</evidence>
<sequence length="53" mass="5241">MRLPQYSAPADRGAVRRRTVRPGALVAVVPLTPALGDCGTGAGPAPAEGGKSA</sequence>
<gene>
    <name evidence="1" type="ORF">P8A20_26425</name>
</gene>
<evidence type="ECO:0000313" key="2">
    <source>
        <dbReference type="Proteomes" id="UP001224433"/>
    </source>
</evidence>
<dbReference type="RefSeq" id="WP_261988965.1">
    <property type="nucleotide sequence ID" value="NZ_CP120983.1"/>
</dbReference>
<organism evidence="1 2">
    <name type="scientific">Streptomyces glycanivorans</name>
    <dbReference type="NCBI Taxonomy" id="3033808"/>
    <lineage>
        <taxon>Bacteria</taxon>
        <taxon>Bacillati</taxon>
        <taxon>Actinomycetota</taxon>
        <taxon>Actinomycetes</taxon>
        <taxon>Kitasatosporales</taxon>
        <taxon>Streptomycetaceae</taxon>
        <taxon>Streptomyces</taxon>
    </lineage>
</organism>
<protein>
    <submittedName>
        <fullName evidence="1">Uncharacterized protein</fullName>
    </submittedName>
</protein>
<dbReference type="EMBL" id="CP120983">
    <property type="protein sequence ID" value="WLQ66892.1"/>
    <property type="molecule type" value="Genomic_DNA"/>
</dbReference>